<dbReference type="EMBL" id="JAHJDP010000032">
    <property type="protein sequence ID" value="MBU2690501.1"/>
    <property type="molecule type" value="Genomic_DNA"/>
</dbReference>
<comment type="caution">
    <text evidence="1">The sequence shown here is derived from an EMBL/GenBank/DDBJ whole genome shotgun (WGS) entry which is preliminary data.</text>
</comment>
<dbReference type="AlphaFoldDB" id="A0A948RTY7"/>
<organism evidence="1 2">
    <name type="scientific">Eiseniibacteriota bacterium</name>
    <dbReference type="NCBI Taxonomy" id="2212470"/>
    <lineage>
        <taxon>Bacteria</taxon>
        <taxon>Candidatus Eiseniibacteriota</taxon>
    </lineage>
</organism>
<evidence type="ECO:0000313" key="1">
    <source>
        <dbReference type="EMBL" id="MBU2690501.1"/>
    </source>
</evidence>
<dbReference type="Pfam" id="PF13036">
    <property type="entry name" value="LpoB"/>
    <property type="match status" value="1"/>
</dbReference>
<dbReference type="InterPro" id="IPR014094">
    <property type="entry name" value="LpoB"/>
</dbReference>
<gene>
    <name evidence="1" type="ORF">KJ970_06195</name>
</gene>
<name>A0A948RTY7_UNCEI</name>
<accession>A0A948RTY7</accession>
<sequence length="206" mass="23366">MKRRRIWGFVQVIFAMLLVMVMGCSQKKVVSRIDPSATVDLSGRWNDTDSRLVAEEMVADCLSHVWITDHMADKMGKKPSIIVGAVKNLTTEHISVTTFLNDIEGAIINSGKVRLVASAKERESIREERLDQWENASPETVKKLGVELGADYMLSGSVNSIMDEEDGEKIAFYQTDLTLLRIETNEKVWMGQKKIKKYIARKQYKP</sequence>
<dbReference type="Gene3D" id="3.40.50.10610">
    <property type="entry name" value="ABC-type transport auxiliary lipoprotein component"/>
    <property type="match status" value="1"/>
</dbReference>
<dbReference type="PROSITE" id="PS51257">
    <property type="entry name" value="PROKAR_LIPOPROTEIN"/>
    <property type="match status" value="1"/>
</dbReference>
<protein>
    <submittedName>
        <fullName evidence="1">Penicillin-binding protein activator LpoB</fullName>
    </submittedName>
</protein>
<evidence type="ECO:0000313" key="2">
    <source>
        <dbReference type="Proteomes" id="UP000777784"/>
    </source>
</evidence>
<proteinExistence type="predicted"/>
<reference evidence="1" key="1">
    <citation type="submission" date="2021-05" db="EMBL/GenBank/DDBJ databases">
        <title>Energy efficiency and biological interactions define the core microbiome of deep oligotrophic groundwater.</title>
        <authorList>
            <person name="Mehrshad M."/>
            <person name="Lopez-Fernandez M."/>
            <person name="Bell E."/>
            <person name="Bernier-Latmani R."/>
            <person name="Bertilsson S."/>
            <person name="Dopson M."/>
        </authorList>
    </citation>
    <scope>NUCLEOTIDE SEQUENCE</scope>
    <source>
        <strain evidence="1">Modern_marine.mb.64</strain>
    </source>
</reference>
<dbReference type="Proteomes" id="UP000777784">
    <property type="component" value="Unassembled WGS sequence"/>
</dbReference>